<organism evidence="2 3">
    <name type="scientific">Rhynocoris fuscipes</name>
    <dbReference type="NCBI Taxonomy" id="488301"/>
    <lineage>
        <taxon>Eukaryota</taxon>
        <taxon>Metazoa</taxon>
        <taxon>Ecdysozoa</taxon>
        <taxon>Arthropoda</taxon>
        <taxon>Hexapoda</taxon>
        <taxon>Insecta</taxon>
        <taxon>Pterygota</taxon>
        <taxon>Neoptera</taxon>
        <taxon>Paraneoptera</taxon>
        <taxon>Hemiptera</taxon>
        <taxon>Heteroptera</taxon>
        <taxon>Panheteroptera</taxon>
        <taxon>Cimicomorpha</taxon>
        <taxon>Reduviidae</taxon>
        <taxon>Harpactorinae</taxon>
        <taxon>Harpactorini</taxon>
        <taxon>Rhynocoris</taxon>
    </lineage>
</organism>
<accession>A0AAW1DI76</accession>
<reference evidence="2 3" key="1">
    <citation type="submission" date="2022-12" db="EMBL/GenBank/DDBJ databases">
        <title>Chromosome-level genome assembly of true bugs.</title>
        <authorList>
            <person name="Ma L."/>
            <person name="Li H."/>
        </authorList>
    </citation>
    <scope>NUCLEOTIDE SEQUENCE [LARGE SCALE GENOMIC DNA]</scope>
    <source>
        <strain evidence="2">Lab_2022b</strain>
    </source>
</reference>
<feature type="transmembrane region" description="Helical" evidence="1">
    <location>
        <begin position="9"/>
        <end position="28"/>
    </location>
</feature>
<keyword evidence="1" id="KW-1133">Transmembrane helix</keyword>
<dbReference type="AlphaFoldDB" id="A0AAW1DI76"/>
<dbReference type="PROSITE" id="PS51257">
    <property type="entry name" value="PROKAR_LIPOPROTEIN"/>
    <property type="match status" value="1"/>
</dbReference>
<name>A0AAW1DI76_9HEMI</name>
<gene>
    <name evidence="2" type="ORF">O3M35_005430</name>
</gene>
<comment type="caution">
    <text evidence="2">The sequence shown here is derived from an EMBL/GenBank/DDBJ whole genome shotgun (WGS) entry which is preliminary data.</text>
</comment>
<evidence type="ECO:0000313" key="2">
    <source>
        <dbReference type="EMBL" id="KAK9510694.1"/>
    </source>
</evidence>
<keyword evidence="1" id="KW-0812">Transmembrane</keyword>
<evidence type="ECO:0000313" key="3">
    <source>
        <dbReference type="Proteomes" id="UP001461498"/>
    </source>
</evidence>
<evidence type="ECO:0000256" key="1">
    <source>
        <dbReference type="SAM" id="Phobius"/>
    </source>
</evidence>
<dbReference type="Proteomes" id="UP001461498">
    <property type="component" value="Unassembled WGS sequence"/>
</dbReference>
<keyword evidence="3" id="KW-1185">Reference proteome</keyword>
<proteinExistence type="predicted"/>
<dbReference type="EMBL" id="JAPXFL010000002">
    <property type="protein sequence ID" value="KAK9510694.1"/>
    <property type="molecule type" value="Genomic_DNA"/>
</dbReference>
<keyword evidence="1" id="KW-0472">Membrane</keyword>
<sequence>MLLCIRRSFTIPSVTVVACFLVLIFIMAKHIKELYEQNKKAQRFQVYNNFLSEVSESMSDLESTSNRSFIALHQLNSIIEKQKIQSRNEGSHIKVY</sequence>
<protein>
    <submittedName>
        <fullName evidence="2">Uncharacterized protein</fullName>
    </submittedName>
</protein>